<dbReference type="Pfam" id="PF01103">
    <property type="entry name" value="Omp85"/>
    <property type="match status" value="1"/>
</dbReference>
<comment type="function">
    <text evidence="8">Part of the outer membrane protein assembly complex, which is involved in assembly and insertion of beta-barrel proteins into the outer membrane.</text>
</comment>
<comment type="subunit">
    <text evidence="8">Part of the Bam complex.</text>
</comment>
<name>A0A2N9WRK1_9NEIS</name>
<dbReference type="PANTHER" id="PTHR12815">
    <property type="entry name" value="SORTING AND ASSEMBLY MACHINERY SAMM50 PROTEIN FAMILY MEMBER"/>
    <property type="match status" value="1"/>
</dbReference>
<dbReference type="InterPro" id="IPR039910">
    <property type="entry name" value="D15-like"/>
</dbReference>
<feature type="domain" description="POTRA" evidence="10">
    <location>
        <begin position="267"/>
        <end position="346"/>
    </location>
</feature>
<dbReference type="Pfam" id="PF07244">
    <property type="entry name" value="POTRA"/>
    <property type="match status" value="5"/>
</dbReference>
<dbReference type="InterPro" id="IPR034746">
    <property type="entry name" value="POTRA"/>
</dbReference>
<organism evidence="11 12">
    <name type="scientific">Snodgrassella alvi</name>
    <dbReference type="NCBI Taxonomy" id="1196083"/>
    <lineage>
        <taxon>Bacteria</taxon>
        <taxon>Pseudomonadati</taxon>
        <taxon>Pseudomonadota</taxon>
        <taxon>Betaproteobacteria</taxon>
        <taxon>Neisseriales</taxon>
        <taxon>Neisseriaceae</taxon>
        <taxon>Snodgrassella</taxon>
    </lineage>
</organism>
<dbReference type="NCBIfam" id="TIGR03303">
    <property type="entry name" value="OM_YaeT"/>
    <property type="match status" value="1"/>
</dbReference>
<dbReference type="HAMAP" id="MF_01430">
    <property type="entry name" value="OM_assembly_BamA"/>
    <property type="match status" value="1"/>
</dbReference>
<proteinExistence type="inferred from homology"/>
<dbReference type="InterPro" id="IPR000184">
    <property type="entry name" value="Bac_surfAg_D15"/>
</dbReference>
<comment type="similarity">
    <text evidence="8">Belongs to the BamA family.</text>
</comment>
<keyword evidence="6 8" id="KW-0472">Membrane</keyword>
<evidence type="ECO:0000256" key="9">
    <source>
        <dbReference type="NCBIfam" id="TIGR03303"/>
    </source>
</evidence>
<dbReference type="EMBL" id="MDVB01000113">
    <property type="protein sequence ID" value="PIT12747.1"/>
    <property type="molecule type" value="Genomic_DNA"/>
</dbReference>
<evidence type="ECO:0000256" key="5">
    <source>
        <dbReference type="ARBA" id="ARBA00022737"/>
    </source>
</evidence>
<dbReference type="PIRSF" id="PIRSF006076">
    <property type="entry name" value="OM_assembly_OMP85"/>
    <property type="match status" value="1"/>
</dbReference>
<feature type="domain" description="POTRA" evidence="10">
    <location>
        <begin position="25"/>
        <end position="92"/>
    </location>
</feature>
<dbReference type="Gene3D" id="3.10.20.310">
    <property type="entry name" value="membrane protein fhac"/>
    <property type="match status" value="5"/>
</dbReference>
<keyword evidence="5 8" id="KW-0677">Repeat</keyword>
<protein>
    <recommendedName>
        <fullName evidence="8 9">Outer membrane protein assembly factor BamA</fullName>
    </recommendedName>
</protein>
<reference evidence="11 12" key="1">
    <citation type="journal article" date="2017" name="MBio">
        <title>Type VI secretion-mediated competition in the bee gut microbiome.</title>
        <authorList>
            <person name="Steele M.I."/>
            <person name="Kwong W.K."/>
            <person name="Powell J.E."/>
            <person name="Whiteley M."/>
            <person name="Moran N.A."/>
        </authorList>
    </citation>
    <scope>NUCLEOTIDE SEQUENCE [LARGE SCALE GENOMIC DNA]</scope>
    <source>
        <strain evidence="11 12">App2-2</strain>
    </source>
</reference>
<comment type="subcellular location">
    <subcellularLocation>
        <location evidence="8">Cell outer membrane</location>
    </subcellularLocation>
    <subcellularLocation>
        <location evidence="1">Membrane</location>
    </subcellularLocation>
</comment>
<evidence type="ECO:0000313" key="12">
    <source>
        <dbReference type="Proteomes" id="UP000231293"/>
    </source>
</evidence>
<evidence type="ECO:0000256" key="8">
    <source>
        <dbReference type="HAMAP-Rule" id="MF_01430"/>
    </source>
</evidence>
<keyword evidence="7 8" id="KW-0998">Cell outer membrane</keyword>
<keyword evidence="3 8" id="KW-0812">Transmembrane</keyword>
<sequence length="791" mass="88737" precursor="true">MKLKQITVSLMALGLSSLALAVEPFTIKDIRVEGLQRTAPTTVFSYLPVKIGDTFTDVEGEDIIKRLYATGFFDDVRVETMGNQVLLTVVERPIISNFDVTGGKSINNNDIKKNLSSFGLGQSRVFNPATLEQAILGLQDAYRQRGKNAVKITPKVTRLERNRVALELNIDEGSTTTIKSINFSGNKQFSAHTLRKQMSLSQKSWTSWLTRDDRYSDTQLQQDLDKINNYYQDHGYLNFRIADVKMNNSEDKAQRMINITVDEGARYRWGKVTIGGDTREVPAESLQKLVKIKQGKWYNRAQLIDVIKAIQEKMGSSGYAFCQVNVRPVPDENTHVVDFVLNVVPDRKVYVNQINITGNNKTRDEVLRRELRQMERAPYDVSKINRSKERIQQLGYFDNAEVDVKPVAGTPDQVDLDMSVKERSTGSINVGAGWAQDDGLLLSAGISQDNLFGTGKSASLQLSRSKVNQVAALSFTDPYFTPDGVSLGYNMYYRGYNPSKSDSNSMDYKTTTIGAAMTMGVPITEYDRVNFSLGAEHLAVNLYGDYAPQRYAEFVQKYGKDNWIFKGTVGWGRNTTDSALWPTRGYIMNANIDSGLPGGDLLYYRINHDQRWYFPLSKNFTIMLYGQLGYADGYGKTKDLPFMYAFSGGGLGSVRGYESGTLGPKYFNRYSDGSYSSDSSSYGGNYTANATAELLFPFPGIKDQHTVRLSMFADAGSVWDNKTYNYQNEKDPYGGSKAHKSSFGNEVRYSAGLAVTWLSPMGPLKFSYAYPIHKKPEDQLQRFQFQLGTTF</sequence>
<dbReference type="GO" id="GO:0051205">
    <property type="term" value="P:protein insertion into membrane"/>
    <property type="evidence" value="ECO:0007669"/>
    <property type="project" value="UniProtKB-UniRule"/>
</dbReference>
<evidence type="ECO:0000256" key="6">
    <source>
        <dbReference type="ARBA" id="ARBA00023136"/>
    </source>
</evidence>
<dbReference type="AlphaFoldDB" id="A0A2N9WRK1"/>
<dbReference type="PROSITE" id="PS51779">
    <property type="entry name" value="POTRA"/>
    <property type="match status" value="4"/>
</dbReference>
<feature type="domain" description="POTRA" evidence="10">
    <location>
        <begin position="349"/>
        <end position="423"/>
    </location>
</feature>
<evidence type="ECO:0000259" key="10">
    <source>
        <dbReference type="PROSITE" id="PS51779"/>
    </source>
</evidence>
<dbReference type="PANTHER" id="PTHR12815:SF23">
    <property type="entry name" value="OUTER MEMBRANE PROTEIN ASSEMBLY FACTOR BAMA"/>
    <property type="match status" value="1"/>
</dbReference>
<dbReference type="Gene3D" id="2.40.160.50">
    <property type="entry name" value="membrane protein fhac: a member of the omp85/tpsb transporter family"/>
    <property type="match status" value="1"/>
</dbReference>
<evidence type="ECO:0000256" key="4">
    <source>
        <dbReference type="ARBA" id="ARBA00022729"/>
    </source>
</evidence>
<evidence type="ECO:0000256" key="3">
    <source>
        <dbReference type="ARBA" id="ARBA00022692"/>
    </source>
</evidence>
<keyword evidence="2 8" id="KW-1134">Transmembrane beta strand</keyword>
<feature type="signal peptide" evidence="8">
    <location>
        <begin position="1"/>
        <end position="21"/>
    </location>
</feature>
<feature type="chain" id="PRO_5015014758" description="Outer membrane protein assembly factor BamA" evidence="8">
    <location>
        <begin position="22"/>
        <end position="791"/>
    </location>
</feature>
<feature type="domain" description="POTRA" evidence="10">
    <location>
        <begin position="176"/>
        <end position="264"/>
    </location>
</feature>
<evidence type="ECO:0000313" key="11">
    <source>
        <dbReference type="EMBL" id="PIT12747.1"/>
    </source>
</evidence>
<evidence type="ECO:0000256" key="7">
    <source>
        <dbReference type="ARBA" id="ARBA00023237"/>
    </source>
</evidence>
<keyword evidence="4 8" id="KW-0732">Signal</keyword>
<evidence type="ECO:0000256" key="2">
    <source>
        <dbReference type="ARBA" id="ARBA00022452"/>
    </source>
</evidence>
<dbReference type="InterPro" id="IPR010827">
    <property type="entry name" value="BamA/TamA_POTRA"/>
</dbReference>
<gene>
    <name evidence="8" type="primary">bamA</name>
    <name evidence="11" type="ORF">BGI32_11240</name>
</gene>
<dbReference type="InterPro" id="IPR023707">
    <property type="entry name" value="OM_assembly_BamA"/>
</dbReference>
<evidence type="ECO:0000256" key="1">
    <source>
        <dbReference type="ARBA" id="ARBA00004370"/>
    </source>
</evidence>
<dbReference type="GO" id="GO:0009279">
    <property type="term" value="C:cell outer membrane"/>
    <property type="evidence" value="ECO:0007669"/>
    <property type="project" value="UniProtKB-SubCell"/>
</dbReference>
<accession>A0A2N9WRK1</accession>
<dbReference type="GO" id="GO:0043165">
    <property type="term" value="P:Gram-negative-bacterium-type cell outer membrane assembly"/>
    <property type="evidence" value="ECO:0007669"/>
    <property type="project" value="UniProtKB-UniRule"/>
</dbReference>
<dbReference type="Proteomes" id="UP000231293">
    <property type="component" value="Unassembled WGS sequence"/>
</dbReference>
<comment type="caution">
    <text evidence="11">The sequence shown here is derived from an EMBL/GenBank/DDBJ whole genome shotgun (WGS) entry which is preliminary data.</text>
</comment>
<dbReference type="RefSeq" id="WP_100090365.1">
    <property type="nucleotide sequence ID" value="NZ_MDVB01000113.1"/>
</dbReference>